<evidence type="ECO:0000259" key="1">
    <source>
        <dbReference type="Pfam" id="PF05099"/>
    </source>
</evidence>
<dbReference type="SUPFAM" id="SSF158682">
    <property type="entry name" value="TerB-like"/>
    <property type="match status" value="1"/>
</dbReference>
<dbReference type="EMBL" id="UOEE01000053">
    <property type="protein sequence ID" value="VAV87980.1"/>
    <property type="molecule type" value="Genomic_DNA"/>
</dbReference>
<evidence type="ECO:0000313" key="2">
    <source>
        <dbReference type="EMBL" id="VAV87980.1"/>
    </source>
</evidence>
<organism evidence="2">
    <name type="scientific">hydrothermal vent metagenome</name>
    <dbReference type="NCBI Taxonomy" id="652676"/>
    <lineage>
        <taxon>unclassified sequences</taxon>
        <taxon>metagenomes</taxon>
        <taxon>ecological metagenomes</taxon>
    </lineage>
</organism>
<feature type="domain" description="Co-chaperone DjlA N-terminal" evidence="1">
    <location>
        <begin position="64"/>
        <end position="173"/>
    </location>
</feature>
<proteinExistence type="predicted"/>
<reference evidence="2" key="1">
    <citation type="submission" date="2018-06" db="EMBL/GenBank/DDBJ databases">
        <authorList>
            <person name="Zhirakovskaya E."/>
        </authorList>
    </citation>
    <scope>NUCLEOTIDE SEQUENCE</scope>
</reference>
<dbReference type="Pfam" id="PF05099">
    <property type="entry name" value="TerB"/>
    <property type="match status" value="1"/>
</dbReference>
<protein>
    <recommendedName>
        <fullName evidence="1">Co-chaperone DjlA N-terminal domain-containing protein</fullName>
    </recommendedName>
</protein>
<gene>
    <name evidence="2" type="ORF">MNBD_ALPHA06-1270</name>
</gene>
<dbReference type="Gene3D" id="1.10.3680.10">
    <property type="entry name" value="TerB-like"/>
    <property type="match status" value="1"/>
</dbReference>
<dbReference type="InterPro" id="IPR029024">
    <property type="entry name" value="TerB-like"/>
</dbReference>
<name>A0A3B0R3Z1_9ZZZZ</name>
<sequence length="174" mass="18960">MGALLGFLAIIGIVASLMWRLSRIIRAGRVIGETAKEVANLPRKMKFQNKAGQSDLQLVTDPREAAALLMLAVARAGGEITKAQKDGIINQITAKFELPMDQAEELLTHVAWLSKDLPQANSPVARMSKMVLTQVSTKELIELEDMLMQIARIDGAPNAAQKDIVNQFATRVGI</sequence>
<accession>A0A3B0R3Z1</accession>
<dbReference type="AlphaFoldDB" id="A0A3B0R3Z1"/>
<dbReference type="InterPro" id="IPR007791">
    <property type="entry name" value="DjlA_N"/>
</dbReference>